<organism evidence="3 4">
    <name type="scientific">Symbiodinium microadriaticum</name>
    <name type="common">Dinoflagellate</name>
    <name type="synonym">Zooxanthella microadriatica</name>
    <dbReference type="NCBI Taxonomy" id="2951"/>
    <lineage>
        <taxon>Eukaryota</taxon>
        <taxon>Sar</taxon>
        <taxon>Alveolata</taxon>
        <taxon>Dinophyceae</taxon>
        <taxon>Suessiales</taxon>
        <taxon>Symbiodiniaceae</taxon>
        <taxon>Symbiodinium</taxon>
    </lineage>
</organism>
<gene>
    <name evidence="3" type="ORF">AK812_SmicGene3546</name>
</gene>
<feature type="region of interest" description="Disordered" evidence="2">
    <location>
        <begin position="738"/>
        <end position="792"/>
    </location>
</feature>
<feature type="compositionally biased region" description="Polar residues" evidence="2">
    <location>
        <begin position="1993"/>
        <end position="2008"/>
    </location>
</feature>
<feature type="region of interest" description="Disordered" evidence="2">
    <location>
        <begin position="812"/>
        <end position="834"/>
    </location>
</feature>
<accession>A0A1Q9EYL1</accession>
<feature type="compositionally biased region" description="Basic and acidic residues" evidence="2">
    <location>
        <begin position="681"/>
        <end position="693"/>
    </location>
</feature>
<feature type="region of interest" description="Disordered" evidence="2">
    <location>
        <begin position="1"/>
        <end position="26"/>
    </location>
</feature>
<dbReference type="PANTHER" id="PTHR48125:SF12">
    <property type="entry name" value="AT HOOK TRANSCRIPTION FACTOR FAMILY-RELATED"/>
    <property type="match status" value="1"/>
</dbReference>
<protein>
    <recommendedName>
        <fullName evidence="5">Pentatricopeptide repeat-containing protein, chloroplastic</fullName>
    </recommendedName>
</protein>
<evidence type="ECO:0000313" key="3">
    <source>
        <dbReference type="EMBL" id="OLQ12538.1"/>
    </source>
</evidence>
<feature type="region of interest" description="Disordered" evidence="2">
    <location>
        <begin position="111"/>
        <end position="134"/>
    </location>
</feature>
<feature type="coiled-coil region" evidence="1">
    <location>
        <begin position="1260"/>
        <end position="1287"/>
    </location>
</feature>
<reference evidence="3 4" key="1">
    <citation type="submission" date="2016-02" db="EMBL/GenBank/DDBJ databases">
        <title>Genome analysis of coral dinoflagellate symbionts highlights evolutionary adaptations to a symbiotic lifestyle.</title>
        <authorList>
            <person name="Aranda M."/>
            <person name="Li Y."/>
            <person name="Liew Y.J."/>
            <person name="Baumgarten S."/>
            <person name="Simakov O."/>
            <person name="Wilson M."/>
            <person name="Piel J."/>
            <person name="Ashoor H."/>
            <person name="Bougouffa S."/>
            <person name="Bajic V.B."/>
            <person name="Ryu T."/>
            <person name="Ravasi T."/>
            <person name="Bayer T."/>
            <person name="Micklem G."/>
            <person name="Kim H."/>
            <person name="Bhak J."/>
            <person name="Lajeunesse T.C."/>
            <person name="Voolstra C.R."/>
        </authorList>
    </citation>
    <scope>NUCLEOTIDE SEQUENCE [LARGE SCALE GENOMIC DNA]</scope>
    <source>
        <strain evidence="3 4">CCMP2467</strain>
    </source>
</reference>
<evidence type="ECO:0000256" key="2">
    <source>
        <dbReference type="SAM" id="MobiDB-lite"/>
    </source>
</evidence>
<feature type="region of interest" description="Disordered" evidence="2">
    <location>
        <begin position="509"/>
        <end position="726"/>
    </location>
</feature>
<feature type="compositionally biased region" description="Pro residues" evidence="2">
    <location>
        <begin position="664"/>
        <end position="680"/>
    </location>
</feature>
<sequence length="2733" mass="297877">MLSLKYTRTRTSRKNNTSDRNRQAACSMEPWTPAQSTFPRASAQRSLHVRPAPRTSEEPEVPGFFAVVKELNRYKAQGRWPEAVALLLKARQEGFTHNAVATHAALAASVASRDAHQGRGGKGRSSALPPRFRGQTAPSWRRAVSLLGYARAVHLKIDPFLRTCITACEKASDGEAWQRGLALFRAAGDKGIEERGVVACSAAMACCKQRWRRMLALLRSMPWRQVEANVVSFGTALNVCEKGLSWPSSMELLGAARSRGVAPTTVTVNAAISVCGKFRTWEASSELLRSLRRSQDGDTATAVSIGAAIGSLRVPGGWPRALKLLEGLRAAALRPMTSTVNSAVAAVGPAGWRWALQLLGLHGQSKDNLGMAAAATAIAADLNPVCDVAEEEGAVAALKSLVLELAGSAEAPGVIADAIKGLGRAGRWRMAVGLLLEVGEASSRSRTKVGRTWRGADLAALLWSQATYSTEASQRPGSWLLPKELTPEEVVAKPLGLCSDVAGTAETLVTPMVGNRGPWPDWRRKRARGGGRPKTVEPRFCKEEEEGWEEEQEAEDPGSSDWWPPFQRQPRPPPGPPPDRWASWDDGDCEPVSAPSTPSLASQSTSATSLPAAKPELGDSSSSSEDELGQYLAILNKGPPKPKKMPKPKQRPPVSGASVATSKYPPPKRGPTPMAPPDAPEAPKRLRLEEPKPIIRPSTKAGAKPLPTSAKAPAPPVVPSPIRPPLVSAPVQVTPANSLRIGRARTSVPVVPPRGQPPRTRETSTGLMVDPPPISELRDSRPCPFPGPPPVEDPPYWALQQPLLNSQLALPPSQLPLALPPPPPPPLDSQPESLAPAPMTDALALCEPSSGDGIISIDIDEDAIAVANVLQQDSQHAEFYEVLKEFQRKAAHVLKGSHAPVCIDVRLGGQITDLPDLAPGGLSAPSMPSQPSLPALPADTDSGYYSNNGKWTEALPPSLAAVRIVNAKDVRFSQKSMKRRFQDGRSLEELIQGLMRGTYNPMTDEFLMLTVVEKSDAQGNPALYSKDNRRLYCLHEYQRRICAERVPVRVRILAWQDVVDACKFQRNYDTEQGEMHLDVVKWVQRSLLAAVGLSSGFAGIGSSPGAGQRRKRALHRRRIWQARLAGKRPPLRSLLLLREHHSKPRYSELQHMGGKRGWGRGGSDYASSSWQSKPKWGYWKGSWSPRNTKSNEDRYDQVELREVPPTGMDPEDTGSGKTAFLLAVQKAVTLARKHDVKLRKINEEKINRQKLWKQYVEDIKRKFAKQKREFEQDIQRLDTEKEQTMEAGQLAAAQVKAIVAGQARPVQHVEPLDPDVAWAALWQSVGEAPSRSSFYNDAMQAAAAFGMDLEPPNWDEPAPNFGDRPPRHMEEIPAATRGPPPGLGPQSYAAVSPSHTERVAPYPPTSPVTHMPPDGPAPTPAGPTERRPMAHHAGQRDFSVPRVPTTAAPPRPDVKAATMHGPPKVEPTSSLEEKLEARRMAKSGSAMRPFRVPLGKGCGTGPVESGTATDLPGLEGAGRIPILEDDEDDAPDFEPFARHLHHIFLQKTWYFCLEVLHERQKVISADAAILPYRLAMLPDSLRIRELPWPADQTDRCEDTFLGCYVYTPHYHPVALAVHMPAHADLRYAMDVLLDCAPGTPQGLFNAMVPIHPQRVPGYLSVIRFPAHIRGVHEGYAAVICDLTRIGGAYFATVLPKHLSHDALVGFLAPLTPDPDEPVRVYVGCRTKLWPLDALVTLRDGDAIIAVRHLEATVLRHRADSLHDRANWGSMQQFFAPDFRQATCVLRGDQRFRIEVPIPHGIDLFDQVVTELQLDASRVAICSFPLENFEVHGTRCPLTVAVADVAAPTGGYREPRRQDFFVLCDLRPLGLKPRFVYAHLPRLHLPSLIADLGIALPAAFQVGLTGASIFGDVVHISCNCTLLFYAKEVEADDSVSITDLSPIRELPPPEAASPAEGAAPNADHTSPSQFLDPTIPVGHGWNLGADELDEDTAPTLSTCAGPMQTTSPSGAEPAPPQPVSWTYASYCTHMAGAWEELDPEEDRHNDAEPPNFGFEDLSIDPVSPLRTSEVAPVNDGALSQVSVFVHGLLQPLDCGQRIRLVTGMVVSFAPSDSGTPATFDLTSRLQSAEGWDLRPTMPGPGYFPGQTFWVLTDSQPTRFNLGYRNRLCLQADLCSHLGSEEHRLSVTIARPDITDAFMKGHWTTNVVVATEKISTVPFPPARTRDTGIVLILDCRPLLLGFRWLLLQSPHIPVAEVTQLFHEHCPAEYMIAVTGCDTTRRDNDIVFTIQSGQVLVITLVEDLRSSEPDDTPPDNPPDGPPDNPGPEDEEAPVRTMASCNGIGVGRHEVAARPVYHFMPEQDVAREQPDTQENQTHAEVTFLVLAPEYSPESVTMRIPLPHTVDGVLEQIDGCRSSIGRSFFPTLHPVHPQPDVRWGLVVATPSWLSKRVVLCLDLTLIDGRIFATVAPPDLDKHILLNMAGLSGGAPVEVYIADGAEPVEYGAELFVSNGDCISFVPAKEPLEFRWPCLMLLLAGQVAQPSHRPLLGIDSVWFPKAFTVTSSSALTGVFSTELTLPHDCEFLCKHFVYSPRHLGKVMLPSMVACAGRSSVSVPAPAETMMRLLYLIAALSFTTNRWLDVGTLRHNLSLAAPPGPAPVDLGLLTLAPCSDPTLAGNRIPLFPETLWTMDTVLSVLADNAFFAFMQIGRDIINPTLPFWLASIHSVLCSPRPLNSP</sequence>
<feature type="region of interest" description="Disordered" evidence="2">
    <location>
        <begin position="1939"/>
        <end position="2016"/>
    </location>
</feature>
<dbReference type="OrthoDB" id="432627at2759"/>
<feature type="region of interest" description="Disordered" evidence="2">
    <location>
        <begin position="2302"/>
        <end position="2331"/>
    </location>
</feature>
<evidence type="ECO:0008006" key="5">
    <source>
        <dbReference type="Google" id="ProtNLM"/>
    </source>
</evidence>
<evidence type="ECO:0000256" key="1">
    <source>
        <dbReference type="SAM" id="Coils"/>
    </source>
</evidence>
<feature type="compositionally biased region" description="Basic residues" evidence="2">
    <location>
        <begin position="640"/>
        <end position="650"/>
    </location>
</feature>
<keyword evidence="4" id="KW-1185">Reference proteome</keyword>
<evidence type="ECO:0000313" key="4">
    <source>
        <dbReference type="Proteomes" id="UP000186817"/>
    </source>
</evidence>
<proteinExistence type="predicted"/>
<feature type="region of interest" description="Disordered" evidence="2">
    <location>
        <begin position="1355"/>
        <end position="1472"/>
    </location>
</feature>
<name>A0A1Q9EYL1_SYMMI</name>
<feature type="compositionally biased region" description="Pro residues" evidence="2">
    <location>
        <begin position="2311"/>
        <end position="2322"/>
    </location>
</feature>
<feature type="compositionally biased region" description="Low complexity" evidence="2">
    <location>
        <begin position="593"/>
        <end position="623"/>
    </location>
</feature>
<feature type="compositionally biased region" description="Pro residues" evidence="2">
    <location>
        <begin position="783"/>
        <end position="792"/>
    </location>
</feature>
<dbReference type="Gene3D" id="1.25.40.10">
    <property type="entry name" value="Tetratricopeptide repeat domain"/>
    <property type="match status" value="1"/>
</dbReference>
<feature type="compositionally biased region" description="Pro residues" evidence="2">
    <location>
        <begin position="818"/>
        <end position="828"/>
    </location>
</feature>
<comment type="caution">
    <text evidence="3">The sequence shown here is derived from an EMBL/GenBank/DDBJ whole genome shotgun (WGS) entry which is preliminary data.</text>
</comment>
<dbReference type="Proteomes" id="UP000186817">
    <property type="component" value="Unassembled WGS sequence"/>
</dbReference>
<dbReference type="EMBL" id="LSRX01000042">
    <property type="protein sequence ID" value="OLQ12538.1"/>
    <property type="molecule type" value="Genomic_DNA"/>
</dbReference>
<keyword evidence="1" id="KW-0175">Coiled coil</keyword>
<feature type="compositionally biased region" description="Pro residues" evidence="2">
    <location>
        <begin position="713"/>
        <end position="724"/>
    </location>
</feature>
<feature type="compositionally biased region" description="Pro residues" evidence="2">
    <location>
        <begin position="570"/>
        <end position="579"/>
    </location>
</feature>
<dbReference type="PANTHER" id="PTHR48125">
    <property type="entry name" value="LP07818P1"/>
    <property type="match status" value="1"/>
</dbReference>
<feature type="compositionally biased region" description="Low complexity" evidence="2">
    <location>
        <begin position="1951"/>
        <end position="1961"/>
    </location>
</feature>
<dbReference type="InterPro" id="IPR011990">
    <property type="entry name" value="TPR-like_helical_dom_sf"/>
</dbReference>
<feature type="compositionally biased region" description="Acidic residues" evidence="2">
    <location>
        <begin position="543"/>
        <end position="558"/>
    </location>
</feature>
<feature type="region of interest" description="Disordered" evidence="2">
    <location>
        <begin position="918"/>
        <end position="939"/>
    </location>
</feature>